<reference evidence="1 2" key="1">
    <citation type="journal article" date="2020" name="BMC Genomics">
        <title>Intraspecific diversification of the crop wild relative Brassica cretica Lam. using demographic model selection.</title>
        <authorList>
            <person name="Kioukis A."/>
            <person name="Michalopoulou V.A."/>
            <person name="Briers L."/>
            <person name="Pirintsos S."/>
            <person name="Studholme D.J."/>
            <person name="Pavlidis P."/>
            <person name="Sarris P.F."/>
        </authorList>
    </citation>
    <scope>NUCLEOTIDE SEQUENCE [LARGE SCALE GENOMIC DNA]</scope>
    <source>
        <strain evidence="2">cv. PFS-1207/04</strain>
    </source>
</reference>
<comment type="caution">
    <text evidence="1">The sequence shown here is derived from an EMBL/GenBank/DDBJ whole genome shotgun (WGS) entry which is preliminary data.</text>
</comment>
<evidence type="ECO:0000313" key="1">
    <source>
        <dbReference type="EMBL" id="KAF3580116.1"/>
    </source>
</evidence>
<dbReference type="EMBL" id="QGKV02000649">
    <property type="protein sequence ID" value="KAF3580116.1"/>
    <property type="molecule type" value="Genomic_DNA"/>
</dbReference>
<evidence type="ECO:0000313" key="2">
    <source>
        <dbReference type="Proteomes" id="UP000266723"/>
    </source>
</evidence>
<dbReference type="Proteomes" id="UP000266723">
    <property type="component" value="Unassembled WGS sequence"/>
</dbReference>
<proteinExistence type="predicted"/>
<evidence type="ECO:0008006" key="3">
    <source>
        <dbReference type="Google" id="ProtNLM"/>
    </source>
</evidence>
<gene>
    <name evidence="1" type="ORF">DY000_02029237</name>
</gene>
<keyword evidence="2" id="KW-1185">Reference proteome</keyword>
<sequence>MGEEAVISLHRRRQLWFPRIEGSASTRFVGFSFREAVALTAPLSPVFLGFRSTLLFSLCSIDSRFETPWFGGFEGGVWSRLDSLGDGGDLDWVDGFVARGFFSGATNLEAVKGRGVVKHVFLIGEESNTWFGPDNKLTRVWGKA</sequence>
<name>A0ABQ7DRJ9_BRACR</name>
<accession>A0ABQ7DRJ9</accession>
<organism evidence="1 2">
    <name type="scientific">Brassica cretica</name>
    <name type="common">Mustard</name>
    <dbReference type="NCBI Taxonomy" id="69181"/>
    <lineage>
        <taxon>Eukaryota</taxon>
        <taxon>Viridiplantae</taxon>
        <taxon>Streptophyta</taxon>
        <taxon>Embryophyta</taxon>
        <taxon>Tracheophyta</taxon>
        <taxon>Spermatophyta</taxon>
        <taxon>Magnoliopsida</taxon>
        <taxon>eudicotyledons</taxon>
        <taxon>Gunneridae</taxon>
        <taxon>Pentapetalae</taxon>
        <taxon>rosids</taxon>
        <taxon>malvids</taxon>
        <taxon>Brassicales</taxon>
        <taxon>Brassicaceae</taxon>
        <taxon>Brassiceae</taxon>
        <taxon>Brassica</taxon>
    </lineage>
</organism>
<protein>
    <recommendedName>
        <fullName evidence="3">Amine oxidase domain-containing protein</fullName>
    </recommendedName>
</protein>